<sequence length="357" mass="40517">MTTERNYTSLNLDRNLITSVIDRFVTENTLAIREQGNRPGGEGTRIVIGRVGIEDATVDIYFNRDGTSTLQWKMGKNRELGLALSDALYDTINPDEFQSVNMTIIGVARNDIQSIIELIPTDDNLIFEVAEEPIAAGIRWRIRCQNHGDTLTVTHYTSRKLQIQGRPLSSYRKLVYLLTDILDLVGLEMVLSRQDESVTEIVRQDVAAEFLKKMLPNSYGNLPDITRKLLVSGQCVKLAGPALPEYSMLLFPELRSLEGALKAKLAECGFDSNQHDFGYFFERQADRSFQLKASFNGHITEIQLRSTLSDAYTFFHKHRHGLFHMDSFAESSRKITGLQQLLSLSETAYEHIDKLYQ</sequence>
<evidence type="ECO:0000313" key="4">
    <source>
        <dbReference type="EMBL" id="AIJ10575.1"/>
    </source>
</evidence>
<evidence type="ECO:0000259" key="2">
    <source>
        <dbReference type="Pfam" id="PF19034"/>
    </source>
</evidence>
<dbReference type="Pfam" id="PF15935">
    <property type="entry name" value="RnlA_toxin"/>
    <property type="match status" value="1"/>
</dbReference>
<feature type="domain" description="Bacterial toxin RNase RnlA/LsoA N-terminal" evidence="3">
    <location>
        <begin position="7"/>
        <end position="88"/>
    </location>
</feature>
<proteinExistence type="predicted"/>
<dbReference type="GO" id="GO:0004521">
    <property type="term" value="F:RNA endonuclease activity"/>
    <property type="evidence" value="ECO:0007669"/>
    <property type="project" value="InterPro"/>
</dbReference>
<dbReference type="GeneID" id="33941490"/>
<accession>A0A076LPN2</accession>
<dbReference type="RefSeq" id="WP_034165286.1">
    <property type="nucleotide sequence ID" value="NZ_CP006664.1"/>
</dbReference>
<evidence type="ECO:0000259" key="1">
    <source>
        <dbReference type="Pfam" id="PF15935"/>
    </source>
</evidence>
<evidence type="ECO:0000259" key="3">
    <source>
        <dbReference type="Pfam" id="PF19417"/>
    </source>
</evidence>
<dbReference type="Gene3D" id="3.30.310.240">
    <property type="entry name" value="Bacterial toxin RNase RnlA/LsoA, N-terminal domain"/>
    <property type="match status" value="1"/>
</dbReference>
<dbReference type="KEGG" id="ete:ETEE_4170"/>
<dbReference type="InterPro" id="IPR045837">
    <property type="entry name" value="RnlA_toxin_N"/>
</dbReference>
<protein>
    <submittedName>
        <fullName evidence="4">Uncharacterized protein</fullName>
    </submittedName>
</protein>
<organism evidence="4 5">
    <name type="scientific">Edwardsiella anguillarum ET080813</name>
    <dbReference type="NCBI Taxonomy" id="667120"/>
    <lineage>
        <taxon>Bacteria</taxon>
        <taxon>Pseudomonadati</taxon>
        <taxon>Pseudomonadota</taxon>
        <taxon>Gammaproteobacteria</taxon>
        <taxon>Enterobacterales</taxon>
        <taxon>Hafniaceae</taxon>
        <taxon>Edwardsiella</taxon>
    </lineage>
</organism>
<dbReference type="Gene3D" id="6.10.250.2650">
    <property type="match status" value="1"/>
</dbReference>
<dbReference type="Pfam" id="PF19417">
    <property type="entry name" value="RnlA_toxin_N"/>
    <property type="match status" value="1"/>
</dbReference>
<feature type="domain" description="Bacterial toxin RNase RnlA/LsoA N-terminal repeated" evidence="1">
    <location>
        <begin position="100"/>
        <end position="183"/>
    </location>
</feature>
<name>A0A076LPN2_9GAMM</name>
<dbReference type="HOGENOM" id="CLU_065781_0_0_6"/>
<gene>
    <name evidence="4" type="ORF">ETEE_4170</name>
</gene>
<evidence type="ECO:0000313" key="5">
    <source>
        <dbReference type="Proteomes" id="UP000028681"/>
    </source>
</evidence>
<dbReference type="AlphaFoldDB" id="A0A076LPN2"/>
<feature type="domain" description="Bacterial toxin RNase RnlA/LsoA DBD" evidence="2">
    <location>
        <begin position="204"/>
        <end position="326"/>
    </location>
</feature>
<reference evidence="4 5" key="1">
    <citation type="journal article" date="2012" name="PLoS ONE">
        <title>Edwardsiella comparative phylogenomics reveal the new intra/inter-species taxonomic relationships, virulence evolution and niche adaptation mechanisms.</title>
        <authorList>
            <person name="Yang M."/>
            <person name="Lv Y."/>
            <person name="Xiao J."/>
            <person name="Wu H."/>
            <person name="Zheng H."/>
            <person name="Liu Q."/>
            <person name="Zhang Y."/>
            <person name="Wang Q."/>
        </authorList>
    </citation>
    <scope>NUCLEOTIDE SEQUENCE [LARGE SCALE GENOMIC DNA]</scope>
    <source>
        <strain evidence="5">080813</strain>
    </source>
</reference>
<dbReference type="InterPro" id="IPR031845">
    <property type="entry name" value="RnlA_toxin_NRD"/>
</dbReference>
<dbReference type="CDD" id="cd14794">
    <property type="entry name" value="RNLA_N_1"/>
    <property type="match status" value="1"/>
</dbReference>
<dbReference type="Proteomes" id="UP000028681">
    <property type="component" value="Chromosome"/>
</dbReference>
<dbReference type="Pfam" id="PF19034">
    <property type="entry name" value="RnlA-toxin_DBD"/>
    <property type="match status" value="1"/>
</dbReference>
<dbReference type="Gene3D" id="3.30.160.690">
    <property type="entry name" value="Bacterial toxin RNase RnlA/LsoA, N repeated domain"/>
    <property type="match status" value="1"/>
</dbReference>
<dbReference type="Gene3D" id="1.10.8.1130">
    <property type="entry name" value="Bacterial toxin RNase RnlA/LsoA, C-terminal Dmd-binding domain"/>
    <property type="match status" value="1"/>
</dbReference>
<dbReference type="EMBL" id="CP006664">
    <property type="protein sequence ID" value="AIJ10575.1"/>
    <property type="molecule type" value="Genomic_DNA"/>
</dbReference>
<dbReference type="InterPro" id="IPR043994">
    <property type="entry name" value="RnlA/LsoA-toxin_DBD"/>
</dbReference>